<feature type="transmembrane region" description="Helical" evidence="10">
    <location>
        <begin position="27"/>
        <end position="50"/>
    </location>
</feature>
<feature type="transmembrane region" description="Helical" evidence="10">
    <location>
        <begin position="183"/>
        <end position="203"/>
    </location>
</feature>
<dbReference type="GO" id="GO:0015386">
    <property type="term" value="F:potassium:proton antiporter activity"/>
    <property type="evidence" value="ECO:0007669"/>
    <property type="project" value="TreeGrafter"/>
</dbReference>
<dbReference type="GO" id="GO:0005886">
    <property type="term" value="C:plasma membrane"/>
    <property type="evidence" value="ECO:0007669"/>
    <property type="project" value="UniProtKB-SubCell"/>
</dbReference>
<comment type="caution">
    <text evidence="12">The sequence shown here is derived from an EMBL/GenBank/DDBJ whole genome shotgun (WGS) entry which is preliminary data.</text>
</comment>
<keyword evidence="4 10" id="KW-0812">Transmembrane</keyword>
<evidence type="ECO:0000256" key="4">
    <source>
        <dbReference type="ARBA" id="ARBA00022692"/>
    </source>
</evidence>
<dbReference type="GO" id="GO:0015385">
    <property type="term" value="F:sodium:proton antiporter activity"/>
    <property type="evidence" value="ECO:0007669"/>
    <property type="project" value="InterPro"/>
</dbReference>
<dbReference type="OrthoDB" id="9809206at2"/>
<evidence type="ECO:0000256" key="5">
    <source>
        <dbReference type="ARBA" id="ARBA00022989"/>
    </source>
</evidence>
<comment type="subcellular location">
    <subcellularLocation>
        <location evidence="1">Cell membrane</location>
        <topology evidence="1">Multi-pass membrane protein</topology>
    </subcellularLocation>
</comment>
<evidence type="ECO:0000259" key="11">
    <source>
        <dbReference type="Pfam" id="PF00999"/>
    </source>
</evidence>
<evidence type="ECO:0000256" key="3">
    <source>
        <dbReference type="ARBA" id="ARBA00022475"/>
    </source>
</evidence>
<evidence type="ECO:0000256" key="9">
    <source>
        <dbReference type="ARBA" id="ARBA00023201"/>
    </source>
</evidence>
<organism evidence="12 13">
    <name type="scientific">Limosilactobacillus panis DSM 6035</name>
    <dbReference type="NCBI Taxonomy" id="1423782"/>
    <lineage>
        <taxon>Bacteria</taxon>
        <taxon>Bacillati</taxon>
        <taxon>Bacillota</taxon>
        <taxon>Bacilli</taxon>
        <taxon>Lactobacillales</taxon>
        <taxon>Lactobacillaceae</taxon>
        <taxon>Limosilactobacillus</taxon>
    </lineage>
</organism>
<dbReference type="Gene3D" id="6.10.140.1330">
    <property type="match status" value="1"/>
</dbReference>
<name>A0A0R1XDW3_9LACO</name>
<dbReference type="PATRIC" id="fig|1423782.4.peg.917"/>
<evidence type="ECO:0000256" key="1">
    <source>
        <dbReference type="ARBA" id="ARBA00004651"/>
    </source>
</evidence>
<sequence length="655" mass="74188">MELLLGIILLLATVVVANIIHLIFPRIPLSIYQILAGVLLASLPTAATNFTMHPELFMMVVIAPLMFNDGQNQSFRYLSKNYKSIFSISVLLALVTVLVAGSILHLAMPMVFPFALAFILAAIITPTDAVAVKSITSNMTVPENVNGALEYESLFNDASGIVLLELSLSAYRSGEFSIGYGLWFFIYVFFGGIIFGAIFGYLLITLRQRLMRRHVDIGSIVIPINVMTPIVIYWSAEEIHFSGILAVVSAGIVHSILYDRLQLTSTKVQMATTTIWTIVSDSLNGIVFVLLGVMLPQVIQRTAPRNLLNLALIGLALYLIMTVMRYLWVRLRLVNIDSEKVHIKRDSLLMSIGGMHGTITLSLAFSLPVIINHHEFAFRNSIILIAAFVILISILVGAIVYPIMLPSKARDYSQEEFQRYLTATVHYAINDLHGDNNHPRERAMVRDQLSTQAHQFHNFDNNLFKQLMNRTHQVELATIDRLTDEGKITEQEAQAYSRFVTRSVLRGGQHGLLEFCKVMIHRLKWRLNRWHYLRKHGQKLDAKQKELIDSKRAAFNKIQLLVYRNVERYLHSVSNPNNLNEIAMVQRVYLKRKEFFNRDRTVDNDVVTSLFIEAFQLEHGYVQQKLAAGELSQELANALNEQISTDELVYAQSLD</sequence>
<reference evidence="12 13" key="1">
    <citation type="journal article" date="2015" name="Genome Announc.">
        <title>Expanding the biotechnology potential of lactobacilli through comparative genomics of 213 strains and associated genera.</title>
        <authorList>
            <person name="Sun Z."/>
            <person name="Harris H.M."/>
            <person name="McCann A."/>
            <person name="Guo C."/>
            <person name="Argimon S."/>
            <person name="Zhang W."/>
            <person name="Yang X."/>
            <person name="Jeffery I.B."/>
            <person name="Cooney J.C."/>
            <person name="Kagawa T.F."/>
            <person name="Liu W."/>
            <person name="Song Y."/>
            <person name="Salvetti E."/>
            <person name="Wrobel A."/>
            <person name="Rasinkangas P."/>
            <person name="Parkhill J."/>
            <person name="Rea M.C."/>
            <person name="O'Sullivan O."/>
            <person name="Ritari J."/>
            <person name="Douillard F.P."/>
            <person name="Paul Ross R."/>
            <person name="Yang R."/>
            <person name="Briner A.E."/>
            <person name="Felis G.E."/>
            <person name="de Vos W.M."/>
            <person name="Barrangou R."/>
            <person name="Klaenhammer T.R."/>
            <person name="Caufield P.W."/>
            <person name="Cui Y."/>
            <person name="Zhang H."/>
            <person name="O'Toole P.W."/>
        </authorList>
    </citation>
    <scope>NUCLEOTIDE SEQUENCE [LARGE SCALE GENOMIC DNA]</scope>
    <source>
        <strain evidence="12 13">DSM 6035</strain>
    </source>
</reference>
<accession>A0A0R1XDW3</accession>
<dbReference type="PANTHER" id="PTHR10110">
    <property type="entry name" value="SODIUM/HYDROGEN EXCHANGER"/>
    <property type="match status" value="1"/>
</dbReference>
<gene>
    <name evidence="12" type="ORF">FD32_GL000887</name>
</gene>
<keyword evidence="5 10" id="KW-1133">Transmembrane helix</keyword>
<keyword evidence="9" id="KW-0739">Sodium transport</keyword>
<dbReference type="RefSeq" id="WP_047768483.1">
    <property type="nucleotide sequence ID" value="NZ_AZGM01000129.1"/>
</dbReference>
<evidence type="ECO:0000256" key="6">
    <source>
        <dbReference type="ARBA" id="ARBA00023053"/>
    </source>
</evidence>
<feature type="transmembrane region" description="Helical" evidence="10">
    <location>
        <begin position="270"/>
        <end position="295"/>
    </location>
</feature>
<dbReference type="Pfam" id="PF00999">
    <property type="entry name" value="Na_H_Exchanger"/>
    <property type="match status" value="1"/>
</dbReference>
<keyword evidence="6" id="KW-0915">Sodium</keyword>
<keyword evidence="8 10" id="KW-0472">Membrane</keyword>
<keyword evidence="3" id="KW-1003">Cell membrane</keyword>
<dbReference type="GO" id="GO:0051453">
    <property type="term" value="P:regulation of intracellular pH"/>
    <property type="evidence" value="ECO:0007669"/>
    <property type="project" value="TreeGrafter"/>
</dbReference>
<dbReference type="InterPro" id="IPR018422">
    <property type="entry name" value="Cation/H_exchanger_CPA1"/>
</dbReference>
<feature type="domain" description="Cation/H+ exchanger transmembrane" evidence="11">
    <location>
        <begin position="13"/>
        <end position="404"/>
    </location>
</feature>
<keyword evidence="13" id="KW-1185">Reference proteome</keyword>
<feature type="transmembrane region" description="Helical" evidence="10">
    <location>
        <begin position="348"/>
        <end position="370"/>
    </location>
</feature>
<feature type="transmembrane region" description="Helical" evidence="10">
    <location>
        <begin position="382"/>
        <end position="404"/>
    </location>
</feature>
<evidence type="ECO:0000256" key="2">
    <source>
        <dbReference type="ARBA" id="ARBA00022448"/>
    </source>
</evidence>
<feature type="transmembrane region" description="Helical" evidence="10">
    <location>
        <begin position="85"/>
        <end position="104"/>
    </location>
</feature>
<keyword evidence="7" id="KW-0406">Ion transport</keyword>
<evidence type="ECO:0000256" key="10">
    <source>
        <dbReference type="SAM" id="Phobius"/>
    </source>
</evidence>
<dbReference type="PANTHER" id="PTHR10110:SF86">
    <property type="entry name" value="SODIUM_HYDROGEN EXCHANGER 7"/>
    <property type="match status" value="1"/>
</dbReference>
<dbReference type="EMBL" id="AZGM01000129">
    <property type="protein sequence ID" value="KRM25283.1"/>
    <property type="molecule type" value="Genomic_DNA"/>
</dbReference>
<feature type="transmembrane region" description="Helical" evidence="10">
    <location>
        <begin position="307"/>
        <end position="328"/>
    </location>
</feature>
<dbReference type="GO" id="GO:0098719">
    <property type="term" value="P:sodium ion import across plasma membrane"/>
    <property type="evidence" value="ECO:0007669"/>
    <property type="project" value="TreeGrafter"/>
</dbReference>
<evidence type="ECO:0000256" key="7">
    <source>
        <dbReference type="ARBA" id="ARBA00023065"/>
    </source>
</evidence>
<evidence type="ECO:0000313" key="13">
    <source>
        <dbReference type="Proteomes" id="UP000051412"/>
    </source>
</evidence>
<evidence type="ECO:0000256" key="8">
    <source>
        <dbReference type="ARBA" id="ARBA00023136"/>
    </source>
</evidence>
<feature type="transmembrane region" description="Helical" evidence="10">
    <location>
        <begin position="110"/>
        <end position="132"/>
    </location>
</feature>
<protein>
    <submittedName>
        <fullName evidence="12">Transporter, CPA2 family</fullName>
    </submittedName>
</protein>
<dbReference type="InterPro" id="IPR006153">
    <property type="entry name" value="Cation/H_exchanger_TM"/>
</dbReference>
<proteinExistence type="predicted"/>
<dbReference type="STRING" id="1423782.FD32_GL000887"/>
<evidence type="ECO:0000313" key="12">
    <source>
        <dbReference type="EMBL" id="KRM25283.1"/>
    </source>
</evidence>
<feature type="transmembrane region" description="Helical" evidence="10">
    <location>
        <begin position="240"/>
        <end position="258"/>
    </location>
</feature>
<keyword evidence="2" id="KW-0813">Transport</keyword>
<dbReference type="AlphaFoldDB" id="A0A0R1XDW3"/>
<dbReference type="Proteomes" id="UP000051412">
    <property type="component" value="Unassembled WGS sequence"/>
</dbReference>
<feature type="transmembrane region" description="Helical" evidence="10">
    <location>
        <begin position="215"/>
        <end position="234"/>
    </location>
</feature>